<dbReference type="EMBL" id="GBXM01018874">
    <property type="protein sequence ID" value="JAH89703.1"/>
    <property type="molecule type" value="Transcribed_RNA"/>
</dbReference>
<organism evidence="1">
    <name type="scientific">Anguilla anguilla</name>
    <name type="common">European freshwater eel</name>
    <name type="synonym">Muraena anguilla</name>
    <dbReference type="NCBI Taxonomy" id="7936"/>
    <lineage>
        <taxon>Eukaryota</taxon>
        <taxon>Metazoa</taxon>
        <taxon>Chordata</taxon>
        <taxon>Craniata</taxon>
        <taxon>Vertebrata</taxon>
        <taxon>Euteleostomi</taxon>
        <taxon>Actinopterygii</taxon>
        <taxon>Neopterygii</taxon>
        <taxon>Teleostei</taxon>
        <taxon>Anguilliformes</taxon>
        <taxon>Anguillidae</taxon>
        <taxon>Anguilla</taxon>
    </lineage>
</organism>
<dbReference type="AlphaFoldDB" id="A0A0E9WJN1"/>
<reference evidence="1" key="2">
    <citation type="journal article" date="2015" name="Fish Shellfish Immunol.">
        <title>Early steps in the European eel (Anguilla anguilla)-Vibrio vulnificus interaction in the gills: Role of the RtxA13 toxin.</title>
        <authorList>
            <person name="Callol A."/>
            <person name="Pajuelo D."/>
            <person name="Ebbesson L."/>
            <person name="Teles M."/>
            <person name="MacKenzie S."/>
            <person name="Amaro C."/>
        </authorList>
    </citation>
    <scope>NUCLEOTIDE SEQUENCE</scope>
</reference>
<name>A0A0E9WJN1_ANGAN</name>
<evidence type="ECO:0000313" key="1">
    <source>
        <dbReference type="EMBL" id="JAH89703.1"/>
    </source>
</evidence>
<accession>A0A0E9WJN1</accession>
<proteinExistence type="predicted"/>
<sequence>MESYLKMFSLRFWLHKMYKLFGFSQQLTDTKKMYVC</sequence>
<protein>
    <submittedName>
        <fullName evidence="1">Uncharacterized protein</fullName>
    </submittedName>
</protein>
<reference evidence="1" key="1">
    <citation type="submission" date="2014-11" db="EMBL/GenBank/DDBJ databases">
        <authorList>
            <person name="Amaro Gonzalez C."/>
        </authorList>
    </citation>
    <scope>NUCLEOTIDE SEQUENCE</scope>
</reference>